<organism evidence="1">
    <name type="scientific">marine sediment metagenome</name>
    <dbReference type="NCBI Taxonomy" id="412755"/>
    <lineage>
        <taxon>unclassified sequences</taxon>
        <taxon>metagenomes</taxon>
        <taxon>ecological metagenomes</taxon>
    </lineage>
</organism>
<accession>A0A0F8YA50</accession>
<comment type="caution">
    <text evidence="1">The sequence shown here is derived from an EMBL/GenBank/DDBJ whole genome shotgun (WGS) entry which is preliminary data.</text>
</comment>
<sequence length="126" mass="14782">MKRKLEMDDIREGMYITVLKGKTEQSVFPTPHGPKIRYKEKDHYNGKVLEVIAVDMPYVVVTIHESRGKRNDSLDLRHVEVITLTPKYIHKLLPNLDLRVESFWDEIQDTSLEDADTDIEEIFKDL</sequence>
<protein>
    <submittedName>
        <fullName evidence="1">Uncharacterized protein</fullName>
    </submittedName>
</protein>
<dbReference type="EMBL" id="LAZR01054559">
    <property type="protein sequence ID" value="KKK78283.1"/>
    <property type="molecule type" value="Genomic_DNA"/>
</dbReference>
<evidence type="ECO:0000313" key="1">
    <source>
        <dbReference type="EMBL" id="KKK78283.1"/>
    </source>
</evidence>
<dbReference type="AlphaFoldDB" id="A0A0F8YA50"/>
<gene>
    <name evidence="1" type="ORF">LCGC14_2845120</name>
</gene>
<name>A0A0F8YA50_9ZZZZ</name>
<proteinExistence type="predicted"/>
<reference evidence="1" key="1">
    <citation type="journal article" date="2015" name="Nature">
        <title>Complex archaea that bridge the gap between prokaryotes and eukaryotes.</title>
        <authorList>
            <person name="Spang A."/>
            <person name="Saw J.H."/>
            <person name="Jorgensen S.L."/>
            <person name="Zaremba-Niedzwiedzka K."/>
            <person name="Martijn J."/>
            <person name="Lind A.E."/>
            <person name="van Eijk R."/>
            <person name="Schleper C."/>
            <person name="Guy L."/>
            <person name="Ettema T.J."/>
        </authorList>
    </citation>
    <scope>NUCLEOTIDE SEQUENCE</scope>
</reference>